<accession>A0A1W1ZV38</accession>
<reference evidence="1 2" key="1">
    <citation type="submission" date="2017-04" db="EMBL/GenBank/DDBJ databases">
        <authorList>
            <person name="Afonso C.L."/>
            <person name="Miller P.J."/>
            <person name="Scott M.A."/>
            <person name="Spackman E."/>
            <person name="Goraichik I."/>
            <person name="Dimitrov K.M."/>
            <person name="Suarez D.L."/>
            <person name="Swayne D.E."/>
        </authorList>
    </citation>
    <scope>NUCLEOTIDE SEQUENCE [LARGE SCALE GENOMIC DNA]</scope>
    <source>
        <strain evidence="1 2">DSM 21164</strain>
    </source>
</reference>
<evidence type="ECO:0000313" key="2">
    <source>
        <dbReference type="Proteomes" id="UP000192360"/>
    </source>
</evidence>
<sequence>MEKIYSDNQNACKLAKACPETVQFLMNYSKSLNIVTYNNIQFENNLN</sequence>
<gene>
    <name evidence="1" type="ORF">SAMN05660703_1566</name>
</gene>
<proteinExistence type="predicted"/>
<keyword evidence="2" id="KW-1185">Reference proteome</keyword>
<dbReference type="RefSeq" id="WP_200810825.1">
    <property type="nucleotide sequence ID" value="NZ_FWXO01000002.1"/>
</dbReference>
<name>A0A1W1ZV38_9FLAO</name>
<evidence type="ECO:0000313" key="1">
    <source>
        <dbReference type="EMBL" id="SMC52300.1"/>
    </source>
</evidence>
<dbReference type="EMBL" id="FWXO01000002">
    <property type="protein sequence ID" value="SMC52300.1"/>
    <property type="molecule type" value="Genomic_DNA"/>
</dbReference>
<dbReference type="AlphaFoldDB" id="A0A1W1ZV38"/>
<organism evidence="1 2">
    <name type="scientific">Cellulophaga tyrosinoxydans</name>
    <dbReference type="NCBI Taxonomy" id="504486"/>
    <lineage>
        <taxon>Bacteria</taxon>
        <taxon>Pseudomonadati</taxon>
        <taxon>Bacteroidota</taxon>
        <taxon>Flavobacteriia</taxon>
        <taxon>Flavobacteriales</taxon>
        <taxon>Flavobacteriaceae</taxon>
        <taxon>Cellulophaga</taxon>
    </lineage>
</organism>
<protein>
    <submittedName>
        <fullName evidence="1">Uncharacterized protein</fullName>
    </submittedName>
</protein>
<dbReference type="Proteomes" id="UP000192360">
    <property type="component" value="Unassembled WGS sequence"/>
</dbReference>